<protein>
    <submittedName>
        <fullName evidence="1">Uncharacterized protein</fullName>
    </submittedName>
</protein>
<evidence type="ECO:0000313" key="1">
    <source>
        <dbReference type="EMBL" id="KAI3702448.1"/>
    </source>
</evidence>
<keyword evidence="2" id="KW-1185">Reference proteome</keyword>
<gene>
    <name evidence="1" type="ORF">L6452_28186</name>
</gene>
<proteinExistence type="predicted"/>
<dbReference type="Proteomes" id="UP001055879">
    <property type="component" value="Linkage Group LG09"/>
</dbReference>
<evidence type="ECO:0000313" key="2">
    <source>
        <dbReference type="Proteomes" id="UP001055879"/>
    </source>
</evidence>
<name>A0ACB8ZXS7_ARCLA</name>
<dbReference type="EMBL" id="CM042055">
    <property type="protein sequence ID" value="KAI3702448.1"/>
    <property type="molecule type" value="Genomic_DNA"/>
</dbReference>
<comment type="caution">
    <text evidence="1">The sequence shown here is derived from an EMBL/GenBank/DDBJ whole genome shotgun (WGS) entry which is preliminary data.</text>
</comment>
<reference evidence="2" key="1">
    <citation type="journal article" date="2022" name="Mol. Ecol. Resour.">
        <title>The genomes of chicory, endive, great burdock and yacon provide insights into Asteraceae palaeo-polyploidization history and plant inulin production.</title>
        <authorList>
            <person name="Fan W."/>
            <person name="Wang S."/>
            <person name="Wang H."/>
            <person name="Wang A."/>
            <person name="Jiang F."/>
            <person name="Liu H."/>
            <person name="Zhao H."/>
            <person name="Xu D."/>
            <person name="Zhang Y."/>
        </authorList>
    </citation>
    <scope>NUCLEOTIDE SEQUENCE [LARGE SCALE GENOMIC DNA]</scope>
    <source>
        <strain evidence="2">cv. Niubang</strain>
    </source>
</reference>
<accession>A0ACB8ZXS7</accession>
<organism evidence="1 2">
    <name type="scientific">Arctium lappa</name>
    <name type="common">Greater burdock</name>
    <name type="synonym">Lappa major</name>
    <dbReference type="NCBI Taxonomy" id="4217"/>
    <lineage>
        <taxon>Eukaryota</taxon>
        <taxon>Viridiplantae</taxon>
        <taxon>Streptophyta</taxon>
        <taxon>Embryophyta</taxon>
        <taxon>Tracheophyta</taxon>
        <taxon>Spermatophyta</taxon>
        <taxon>Magnoliopsida</taxon>
        <taxon>eudicotyledons</taxon>
        <taxon>Gunneridae</taxon>
        <taxon>Pentapetalae</taxon>
        <taxon>asterids</taxon>
        <taxon>campanulids</taxon>
        <taxon>Asterales</taxon>
        <taxon>Asteraceae</taxon>
        <taxon>Carduoideae</taxon>
        <taxon>Cardueae</taxon>
        <taxon>Arctiinae</taxon>
        <taxon>Arctium</taxon>
    </lineage>
</organism>
<sequence length="333" mass="37163">MDPQLLISSPAIDFDFDSTTSSPYATAPSSPKMFSANFFYSAPTSPTHSSFFHHLSPINPQSTAPFQNLHTNNDHDEEQDDIDMDFAFDFSGQLERPSISDADELFHGGKIKPLHPPQSSNDTPRSPTLSPKSYNKKYVDHFSETFHRTPTDQTQNPSPRGRERTTTAAAAAAATTTTTTRRKASRSLSPLRVSDILPDDENKQKVSTNQSSPLFGFMWYNKWNLKNLLLFRSTSEGSATTSNDPLKKYAMITKGEQEDVKNSSFRSNDGDGSSVGGSSKRMMMRKVSAHEIHYTANRAVAEEMRRKTFLPYKSGLLGCLGFHHNLHEVSRGR</sequence>
<reference evidence="1 2" key="2">
    <citation type="journal article" date="2022" name="Mol. Ecol. Resour.">
        <title>The genomes of chicory, endive, great burdock and yacon provide insights into Asteraceae paleo-polyploidization history and plant inulin production.</title>
        <authorList>
            <person name="Fan W."/>
            <person name="Wang S."/>
            <person name="Wang H."/>
            <person name="Wang A."/>
            <person name="Jiang F."/>
            <person name="Liu H."/>
            <person name="Zhao H."/>
            <person name="Xu D."/>
            <person name="Zhang Y."/>
        </authorList>
    </citation>
    <scope>NUCLEOTIDE SEQUENCE [LARGE SCALE GENOMIC DNA]</scope>
    <source>
        <strain evidence="2">cv. Niubang</strain>
    </source>
</reference>